<dbReference type="EMBL" id="JPKZ01001081">
    <property type="protein sequence ID" value="KHN84017.1"/>
    <property type="molecule type" value="Genomic_DNA"/>
</dbReference>
<evidence type="ECO:0000313" key="2">
    <source>
        <dbReference type="Proteomes" id="UP000031036"/>
    </source>
</evidence>
<proteinExistence type="predicted"/>
<comment type="caution">
    <text evidence="1">The sequence shown here is derived from an EMBL/GenBank/DDBJ whole genome shotgun (WGS) entry which is preliminary data.</text>
</comment>
<gene>
    <name evidence="1" type="ORF">Tcan_00519</name>
</gene>
<organism evidence="1 2">
    <name type="scientific">Toxocara canis</name>
    <name type="common">Canine roundworm</name>
    <dbReference type="NCBI Taxonomy" id="6265"/>
    <lineage>
        <taxon>Eukaryota</taxon>
        <taxon>Metazoa</taxon>
        <taxon>Ecdysozoa</taxon>
        <taxon>Nematoda</taxon>
        <taxon>Chromadorea</taxon>
        <taxon>Rhabditida</taxon>
        <taxon>Spirurina</taxon>
        <taxon>Ascaridomorpha</taxon>
        <taxon>Ascaridoidea</taxon>
        <taxon>Toxocaridae</taxon>
        <taxon>Toxocara</taxon>
    </lineage>
</organism>
<sequence>MKLKICRYNRHKQSYTKNEKTFLITNAAENSRDAKQQNLICINHSCLPFHWGIERINPIALYSTSLNSICLSKTNQPETLPEINCIAVDRILFITAKHSSKSK</sequence>
<evidence type="ECO:0000313" key="1">
    <source>
        <dbReference type="EMBL" id="KHN84017.1"/>
    </source>
</evidence>
<dbReference type="Proteomes" id="UP000031036">
    <property type="component" value="Unassembled WGS sequence"/>
</dbReference>
<accession>A0A0B2VRI2</accession>
<feature type="non-terminal residue" evidence="1">
    <location>
        <position position="103"/>
    </location>
</feature>
<keyword evidence="2" id="KW-1185">Reference proteome</keyword>
<protein>
    <submittedName>
        <fullName evidence="1">Uncharacterized protein</fullName>
    </submittedName>
</protein>
<dbReference type="AlphaFoldDB" id="A0A0B2VRI2"/>
<reference evidence="1 2" key="1">
    <citation type="submission" date="2014-11" db="EMBL/GenBank/DDBJ databases">
        <title>Genetic blueprint of the zoonotic pathogen Toxocara canis.</title>
        <authorList>
            <person name="Zhu X.-Q."/>
            <person name="Korhonen P.K."/>
            <person name="Cai H."/>
            <person name="Young N.D."/>
            <person name="Nejsum P."/>
            <person name="von Samson-Himmelstjerna G."/>
            <person name="Boag P.R."/>
            <person name="Tan P."/>
            <person name="Li Q."/>
            <person name="Min J."/>
            <person name="Yang Y."/>
            <person name="Wang X."/>
            <person name="Fang X."/>
            <person name="Hall R.S."/>
            <person name="Hofmann A."/>
            <person name="Sternberg P.W."/>
            <person name="Jex A.R."/>
            <person name="Gasser R.B."/>
        </authorList>
    </citation>
    <scope>NUCLEOTIDE SEQUENCE [LARGE SCALE GENOMIC DNA]</scope>
    <source>
        <strain evidence="1">PN_DK_2014</strain>
    </source>
</reference>
<name>A0A0B2VRI2_TOXCA</name>